<keyword evidence="1" id="KW-0092">Biotin</keyword>
<reference evidence="3 4" key="1">
    <citation type="submission" date="2020-08" db="EMBL/GenBank/DDBJ databases">
        <title>Genomic Encyclopedia of Type Strains, Phase III (KMG-III): the genomes of soil and plant-associated and newly described type strains.</title>
        <authorList>
            <person name="Whitman W."/>
        </authorList>
    </citation>
    <scope>NUCLEOTIDE SEQUENCE [LARGE SCALE GENOMIC DNA]</scope>
    <source>
        <strain evidence="3 4">CECT 8075</strain>
    </source>
</reference>
<dbReference type="InterPro" id="IPR000089">
    <property type="entry name" value="Biotin_lipoyl"/>
</dbReference>
<dbReference type="CDD" id="cd06850">
    <property type="entry name" value="biotinyl_domain"/>
    <property type="match status" value="1"/>
</dbReference>
<gene>
    <name evidence="3" type="ORF">FHS27_001605</name>
</gene>
<dbReference type="FunFam" id="2.40.50.100:FF:000003">
    <property type="entry name" value="Acetyl-CoA carboxylase biotin carboxyl carrier protein"/>
    <property type="match status" value="1"/>
</dbReference>
<sequence>MKFTIKVDGETYEVEVDVAAPEQPQPGFVPPSGTYQAPVVAAPAAVASGGVDEKVEDESKVCRSPISGLVIRVDAEPGQAIDADETLMVLEAMKMETVITAPIAGKIAKINRAAGDPVKAGQVLIEFE</sequence>
<dbReference type="Gene3D" id="2.40.50.100">
    <property type="match status" value="1"/>
</dbReference>
<dbReference type="InterPro" id="IPR001882">
    <property type="entry name" value="Biotin_BS"/>
</dbReference>
<dbReference type="AlphaFoldDB" id="A0A7W5DWF1"/>
<dbReference type="PANTHER" id="PTHR45266">
    <property type="entry name" value="OXALOACETATE DECARBOXYLASE ALPHA CHAIN"/>
    <property type="match status" value="1"/>
</dbReference>
<proteinExistence type="predicted"/>
<accession>A0A7W5DWF1</accession>
<organism evidence="3 4">
    <name type="scientific">Aporhodopirellula rubra</name>
    <dbReference type="NCBI Taxonomy" id="980271"/>
    <lineage>
        <taxon>Bacteria</taxon>
        <taxon>Pseudomonadati</taxon>
        <taxon>Planctomycetota</taxon>
        <taxon>Planctomycetia</taxon>
        <taxon>Pirellulales</taxon>
        <taxon>Pirellulaceae</taxon>
        <taxon>Aporhodopirellula</taxon>
    </lineage>
</organism>
<dbReference type="InterPro" id="IPR011053">
    <property type="entry name" value="Single_hybrid_motif"/>
</dbReference>
<dbReference type="SUPFAM" id="SSF51230">
    <property type="entry name" value="Single hybrid motif"/>
    <property type="match status" value="1"/>
</dbReference>
<keyword evidence="3" id="KW-0808">Transferase</keyword>
<evidence type="ECO:0000256" key="1">
    <source>
        <dbReference type="ARBA" id="ARBA00023267"/>
    </source>
</evidence>
<comment type="caution">
    <text evidence="3">The sequence shown here is derived from an EMBL/GenBank/DDBJ whole genome shotgun (WGS) entry which is preliminary data.</text>
</comment>
<dbReference type="EMBL" id="JACHXU010000004">
    <property type="protein sequence ID" value="MBB3205801.1"/>
    <property type="molecule type" value="Genomic_DNA"/>
</dbReference>
<dbReference type="Pfam" id="PF00364">
    <property type="entry name" value="Biotin_lipoyl"/>
    <property type="match status" value="1"/>
</dbReference>
<evidence type="ECO:0000259" key="2">
    <source>
        <dbReference type="PROSITE" id="PS50968"/>
    </source>
</evidence>
<dbReference type="GO" id="GO:0047154">
    <property type="term" value="F:methylmalonyl-CoA carboxytransferase activity"/>
    <property type="evidence" value="ECO:0007669"/>
    <property type="project" value="UniProtKB-EC"/>
</dbReference>
<name>A0A7W5DWF1_9BACT</name>
<feature type="domain" description="Lipoyl-binding" evidence="2">
    <location>
        <begin position="52"/>
        <end position="128"/>
    </location>
</feature>
<dbReference type="InterPro" id="IPR050709">
    <property type="entry name" value="Biotin_Carboxyl_Carrier/Decarb"/>
</dbReference>
<protein>
    <submittedName>
        <fullName evidence="3">Methylmalonyl-CoA carboxyltransferase small subunit</fullName>
        <ecNumber evidence="3">2.1.3.1</ecNumber>
    </submittedName>
</protein>
<evidence type="ECO:0000313" key="4">
    <source>
        <dbReference type="Proteomes" id="UP000536179"/>
    </source>
</evidence>
<evidence type="ECO:0000313" key="3">
    <source>
        <dbReference type="EMBL" id="MBB3205801.1"/>
    </source>
</evidence>
<dbReference type="EC" id="2.1.3.1" evidence="3"/>
<dbReference type="Proteomes" id="UP000536179">
    <property type="component" value="Unassembled WGS sequence"/>
</dbReference>
<dbReference type="PROSITE" id="PS50968">
    <property type="entry name" value="BIOTINYL_LIPOYL"/>
    <property type="match status" value="1"/>
</dbReference>
<dbReference type="RefSeq" id="WP_184303724.1">
    <property type="nucleotide sequence ID" value="NZ_JACHXU010000004.1"/>
</dbReference>
<dbReference type="PROSITE" id="PS00188">
    <property type="entry name" value="BIOTIN"/>
    <property type="match status" value="1"/>
</dbReference>
<dbReference type="PANTHER" id="PTHR45266:SF3">
    <property type="entry name" value="OXALOACETATE DECARBOXYLASE ALPHA CHAIN"/>
    <property type="match status" value="1"/>
</dbReference>
<keyword evidence="4" id="KW-1185">Reference proteome</keyword>